<feature type="chain" id="PRO_5035880336" evidence="1">
    <location>
        <begin position="22"/>
        <end position="50"/>
    </location>
</feature>
<evidence type="ECO:0000256" key="1">
    <source>
        <dbReference type="SAM" id="SignalP"/>
    </source>
</evidence>
<reference evidence="2" key="1">
    <citation type="submission" date="2020-06" db="EMBL/GenBank/DDBJ databases">
        <title>WGS assembly of Ceratodon purpureus strain R40.</title>
        <authorList>
            <person name="Carey S.B."/>
            <person name="Jenkins J."/>
            <person name="Shu S."/>
            <person name="Lovell J.T."/>
            <person name="Sreedasyam A."/>
            <person name="Maumus F."/>
            <person name="Tiley G.P."/>
            <person name="Fernandez-Pozo N."/>
            <person name="Barry K."/>
            <person name="Chen C."/>
            <person name="Wang M."/>
            <person name="Lipzen A."/>
            <person name="Daum C."/>
            <person name="Saski C.A."/>
            <person name="Payton A.C."/>
            <person name="Mcbreen J.C."/>
            <person name="Conrad R.E."/>
            <person name="Kollar L.M."/>
            <person name="Olsson S."/>
            <person name="Huttunen S."/>
            <person name="Landis J.B."/>
            <person name="Wickett N.J."/>
            <person name="Johnson M.G."/>
            <person name="Rensing S.A."/>
            <person name="Grimwood J."/>
            <person name="Schmutz J."/>
            <person name="Mcdaniel S.F."/>
        </authorList>
    </citation>
    <scope>NUCLEOTIDE SEQUENCE</scope>
    <source>
        <strain evidence="2">R40</strain>
    </source>
</reference>
<feature type="signal peptide" evidence="1">
    <location>
        <begin position="1"/>
        <end position="21"/>
    </location>
</feature>
<dbReference type="Proteomes" id="UP000822688">
    <property type="component" value="Chromosome 3"/>
</dbReference>
<dbReference type="EMBL" id="CM026423">
    <property type="protein sequence ID" value="KAG0583767.1"/>
    <property type="molecule type" value="Genomic_DNA"/>
</dbReference>
<organism evidence="2 3">
    <name type="scientific">Ceratodon purpureus</name>
    <name type="common">Fire moss</name>
    <name type="synonym">Dicranum purpureum</name>
    <dbReference type="NCBI Taxonomy" id="3225"/>
    <lineage>
        <taxon>Eukaryota</taxon>
        <taxon>Viridiplantae</taxon>
        <taxon>Streptophyta</taxon>
        <taxon>Embryophyta</taxon>
        <taxon>Bryophyta</taxon>
        <taxon>Bryophytina</taxon>
        <taxon>Bryopsida</taxon>
        <taxon>Dicranidae</taxon>
        <taxon>Pseudoditrichales</taxon>
        <taxon>Ditrichaceae</taxon>
        <taxon>Ceratodon</taxon>
    </lineage>
</organism>
<dbReference type="AlphaFoldDB" id="A0A8T0ILH4"/>
<evidence type="ECO:0000313" key="2">
    <source>
        <dbReference type="EMBL" id="KAG0583767.1"/>
    </source>
</evidence>
<proteinExistence type="predicted"/>
<name>A0A8T0ILH4_CERPU</name>
<evidence type="ECO:0000313" key="3">
    <source>
        <dbReference type="Proteomes" id="UP000822688"/>
    </source>
</evidence>
<accession>A0A8T0ILH4</accession>
<comment type="caution">
    <text evidence="2">The sequence shown here is derived from an EMBL/GenBank/DDBJ whole genome shotgun (WGS) entry which is preliminary data.</text>
</comment>
<sequence>MICCIRCRVLLFWNLLGCLRAMRPAPWWIPEGREFWFQRFCTGWFRKGGS</sequence>
<keyword evidence="3" id="KW-1185">Reference proteome</keyword>
<protein>
    <submittedName>
        <fullName evidence="2">Uncharacterized protein</fullName>
    </submittedName>
</protein>
<gene>
    <name evidence="2" type="ORF">KC19_3G161800</name>
</gene>
<keyword evidence="1" id="KW-0732">Signal</keyword>